<reference evidence="3" key="2">
    <citation type="submission" date="2023-06" db="EMBL/GenBank/DDBJ databases">
        <authorList>
            <consortium name="Lawrence Berkeley National Laboratory"/>
            <person name="Haridas S."/>
            <person name="Hensen N."/>
            <person name="Bonometti L."/>
            <person name="Westerberg I."/>
            <person name="Brannstrom I.O."/>
            <person name="Guillou S."/>
            <person name="Cros-Aarteil S."/>
            <person name="Calhoun S."/>
            <person name="Kuo A."/>
            <person name="Mondo S."/>
            <person name="Pangilinan J."/>
            <person name="Riley R."/>
            <person name="Labutti K."/>
            <person name="Andreopoulos B."/>
            <person name="Lipzen A."/>
            <person name="Chen C."/>
            <person name="Yanf M."/>
            <person name="Daum C."/>
            <person name="Ng V."/>
            <person name="Clum A."/>
            <person name="Steindorff A."/>
            <person name="Ohm R."/>
            <person name="Martin F."/>
            <person name="Silar P."/>
            <person name="Natvig D."/>
            <person name="Lalanne C."/>
            <person name="Gautier V."/>
            <person name="Ament-Velasquez S.L."/>
            <person name="Kruys A."/>
            <person name="Hutchinson M.I."/>
            <person name="Powell A.J."/>
            <person name="Barry K."/>
            <person name="Miller A.N."/>
            <person name="Grigoriev I.V."/>
            <person name="Debuchy R."/>
            <person name="Gladieux P."/>
            <person name="Thoren M.H."/>
            <person name="Johannesson H."/>
        </authorList>
    </citation>
    <scope>NUCLEOTIDE SEQUENCE</scope>
    <source>
        <strain evidence="3">CBS 955.72</strain>
    </source>
</reference>
<dbReference type="Proteomes" id="UP001275084">
    <property type="component" value="Unassembled WGS sequence"/>
</dbReference>
<evidence type="ECO:0000313" key="3">
    <source>
        <dbReference type="EMBL" id="KAK3356540.1"/>
    </source>
</evidence>
<gene>
    <name evidence="3" type="ORF">B0T25DRAFT_497152</name>
</gene>
<dbReference type="AlphaFoldDB" id="A0AAJ0HKJ3"/>
<accession>A0AAJ0HKJ3</accession>
<feature type="region of interest" description="Disordered" evidence="1">
    <location>
        <begin position="107"/>
        <end position="136"/>
    </location>
</feature>
<organism evidence="3 4">
    <name type="scientific">Lasiosphaeria hispida</name>
    <dbReference type="NCBI Taxonomy" id="260671"/>
    <lineage>
        <taxon>Eukaryota</taxon>
        <taxon>Fungi</taxon>
        <taxon>Dikarya</taxon>
        <taxon>Ascomycota</taxon>
        <taxon>Pezizomycotina</taxon>
        <taxon>Sordariomycetes</taxon>
        <taxon>Sordariomycetidae</taxon>
        <taxon>Sordariales</taxon>
        <taxon>Lasiosphaeriaceae</taxon>
        <taxon>Lasiosphaeria</taxon>
    </lineage>
</organism>
<keyword evidence="2" id="KW-0732">Signal</keyword>
<dbReference type="EMBL" id="JAUIQD010000003">
    <property type="protein sequence ID" value="KAK3356540.1"/>
    <property type="molecule type" value="Genomic_DNA"/>
</dbReference>
<reference evidence="3" key="1">
    <citation type="journal article" date="2023" name="Mol. Phylogenet. Evol.">
        <title>Genome-scale phylogeny and comparative genomics of the fungal order Sordariales.</title>
        <authorList>
            <person name="Hensen N."/>
            <person name="Bonometti L."/>
            <person name="Westerberg I."/>
            <person name="Brannstrom I.O."/>
            <person name="Guillou S."/>
            <person name="Cros-Aarteil S."/>
            <person name="Calhoun S."/>
            <person name="Haridas S."/>
            <person name="Kuo A."/>
            <person name="Mondo S."/>
            <person name="Pangilinan J."/>
            <person name="Riley R."/>
            <person name="LaButti K."/>
            <person name="Andreopoulos B."/>
            <person name="Lipzen A."/>
            <person name="Chen C."/>
            <person name="Yan M."/>
            <person name="Daum C."/>
            <person name="Ng V."/>
            <person name="Clum A."/>
            <person name="Steindorff A."/>
            <person name="Ohm R.A."/>
            <person name="Martin F."/>
            <person name="Silar P."/>
            <person name="Natvig D.O."/>
            <person name="Lalanne C."/>
            <person name="Gautier V."/>
            <person name="Ament-Velasquez S.L."/>
            <person name="Kruys A."/>
            <person name="Hutchinson M.I."/>
            <person name="Powell A.J."/>
            <person name="Barry K."/>
            <person name="Miller A.N."/>
            <person name="Grigoriev I.V."/>
            <person name="Debuchy R."/>
            <person name="Gladieux P."/>
            <person name="Hiltunen Thoren M."/>
            <person name="Johannesson H."/>
        </authorList>
    </citation>
    <scope>NUCLEOTIDE SEQUENCE</scope>
    <source>
        <strain evidence="3">CBS 955.72</strain>
    </source>
</reference>
<proteinExistence type="predicted"/>
<evidence type="ECO:0000256" key="2">
    <source>
        <dbReference type="SAM" id="SignalP"/>
    </source>
</evidence>
<feature type="chain" id="PRO_5042550784" description="Secreted protein" evidence="2">
    <location>
        <begin position="18"/>
        <end position="136"/>
    </location>
</feature>
<name>A0AAJ0HKJ3_9PEZI</name>
<protein>
    <recommendedName>
        <fullName evidence="5">Secreted protein</fullName>
    </recommendedName>
</protein>
<keyword evidence="4" id="KW-1185">Reference proteome</keyword>
<evidence type="ECO:0000313" key="4">
    <source>
        <dbReference type="Proteomes" id="UP001275084"/>
    </source>
</evidence>
<evidence type="ECO:0000256" key="1">
    <source>
        <dbReference type="SAM" id="MobiDB-lite"/>
    </source>
</evidence>
<feature type="signal peptide" evidence="2">
    <location>
        <begin position="1"/>
        <end position="17"/>
    </location>
</feature>
<comment type="caution">
    <text evidence="3">The sequence shown here is derived from an EMBL/GenBank/DDBJ whole genome shotgun (WGS) entry which is preliminary data.</text>
</comment>
<evidence type="ECO:0008006" key="5">
    <source>
        <dbReference type="Google" id="ProtNLM"/>
    </source>
</evidence>
<feature type="compositionally biased region" description="Basic residues" evidence="1">
    <location>
        <begin position="123"/>
        <end position="136"/>
    </location>
</feature>
<sequence length="136" mass="14841">MKLPLGLIALWLAMALGQQETECTRELARTDDCADVINPNACYNQFRFRDAQTLTCIDGKDTADRARKAHCPPIPYYLACKCCTCVGAALCSFLNQNRYCSAATISTARSSTAAPTPTPFGKGKTRPRRHASSGEF</sequence>